<evidence type="ECO:0000313" key="2">
    <source>
        <dbReference type="EMBL" id="MBB3148504.1"/>
    </source>
</evidence>
<reference evidence="2 3" key="1">
    <citation type="submission" date="2020-08" db="EMBL/GenBank/DDBJ databases">
        <title>Genomic Encyclopedia of Type Strains, Phase III (KMG-III): the genomes of soil and plant-associated and newly described type strains.</title>
        <authorList>
            <person name="Whitman W."/>
        </authorList>
    </citation>
    <scope>NUCLEOTIDE SEQUENCE [LARGE SCALE GENOMIC DNA]</scope>
    <source>
        <strain evidence="2 3">CECT 7015</strain>
    </source>
</reference>
<feature type="domain" description="LysR substrate-binding" evidence="1">
    <location>
        <begin position="31"/>
        <end position="107"/>
    </location>
</feature>
<dbReference type="Pfam" id="PF03466">
    <property type="entry name" value="LysR_substrate"/>
    <property type="match status" value="1"/>
</dbReference>
<dbReference type="GO" id="GO:0003677">
    <property type="term" value="F:DNA binding"/>
    <property type="evidence" value="ECO:0007669"/>
    <property type="project" value="UniProtKB-KW"/>
</dbReference>
<organism evidence="2 3">
    <name type="scientific">Phyllobacterium trifolii</name>
    <dbReference type="NCBI Taxonomy" id="300193"/>
    <lineage>
        <taxon>Bacteria</taxon>
        <taxon>Pseudomonadati</taxon>
        <taxon>Pseudomonadota</taxon>
        <taxon>Alphaproteobacteria</taxon>
        <taxon>Hyphomicrobiales</taxon>
        <taxon>Phyllobacteriaceae</taxon>
        <taxon>Phyllobacterium</taxon>
    </lineage>
</organism>
<dbReference type="SUPFAM" id="SSF53850">
    <property type="entry name" value="Periplasmic binding protein-like II"/>
    <property type="match status" value="1"/>
</dbReference>
<dbReference type="EMBL" id="JACHXN010000020">
    <property type="protein sequence ID" value="MBB3148504.1"/>
    <property type="molecule type" value="Genomic_DNA"/>
</dbReference>
<evidence type="ECO:0000259" key="1">
    <source>
        <dbReference type="Pfam" id="PF03466"/>
    </source>
</evidence>
<dbReference type="AlphaFoldDB" id="A0A839UF91"/>
<dbReference type="Gene3D" id="3.40.190.290">
    <property type="match status" value="1"/>
</dbReference>
<evidence type="ECO:0000313" key="3">
    <source>
        <dbReference type="Proteomes" id="UP000554520"/>
    </source>
</evidence>
<keyword evidence="3" id="KW-1185">Reference proteome</keyword>
<dbReference type="Proteomes" id="UP000554520">
    <property type="component" value="Unassembled WGS sequence"/>
</dbReference>
<sequence length="125" mass="13769">MLARMPQATLATDLADLDIITRAYLRRERPLLRGGRSMGIANDLEASVDLILSGRLVGILSEHFAKPWVTTGQIVRLPTSVVPAHEETFVVYRSKSRNLPVIQTIAEDVVSAYTRTKGRASQPGK</sequence>
<protein>
    <submittedName>
        <fullName evidence="2">DNA-binding transcriptional LysR family regulator</fullName>
    </submittedName>
</protein>
<gene>
    <name evidence="2" type="ORF">FHS21_004952</name>
</gene>
<keyword evidence="2" id="KW-0238">DNA-binding</keyword>
<dbReference type="InterPro" id="IPR005119">
    <property type="entry name" value="LysR_subst-bd"/>
</dbReference>
<name>A0A839UF91_9HYPH</name>
<accession>A0A839UF91</accession>
<proteinExistence type="predicted"/>
<comment type="caution">
    <text evidence="2">The sequence shown here is derived from an EMBL/GenBank/DDBJ whole genome shotgun (WGS) entry which is preliminary data.</text>
</comment>